<proteinExistence type="predicted"/>
<dbReference type="RefSeq" id="WP_119972361.1">
    <property type="nucleotide sequence ID" value="NZ_CP032416.1"/>
</dbReference>
<name>A0A386H457_9CLOT</name>
<feature type="signal peptide" evidence="1">
    <location>
        <begin position="1"/>
        <end position="26"/>
    </location>
</feature>
<dbReference type="PANTHER" id="PTHR30032:SF8">
    <property type="entry name" value="GERMINATION-SPECIFIC N-ACETYLMURAMOYL-L-ALANINE AMIDASE"/>
    <property type="match status" value="1"/>
</dbReference>
<dbReference type="OrthoDB" id="1935856at2"/>
<reference evidence="2 3" key="1">
    <citation type="journal article" date="2019" name="Int. J. Syst. Evol. Microbiol.">
        <title>Clostridium fermenticellae sp. nov., isolated from the mud in a fermentation cellar for the production of the Chinese liquor, baijiu.</title>
        <authorList>
            <person name="Xu P.X."/>
            <person name="Chai L.J."/>
            <person name="Qiu T."/>
            <person name="Zhang X.J."/>
            <person name="Lu Z.M."/>
            <person name="Xiao C."/>
            <person name="Wang S.T."/>
            <person name="Shen C.H."/>
            <person name="Shi J.S."/>
            <person name="Xu Z.H."/>
        </authorList>
    </citation>
    <scope>NUCLEOTIDE SEQUENCE [LARGE SCALE GENOMIC DNA]</scope>
    <source>
        <strain evidence="2 3">JN500901</strain>
    </source>
</reference>
<dbReference type="Proteomes" id="UP000266301">
    <property type="component" value="Chromosome"/>
</dbReference>
<accession>A0A386H457</accession>
<dbReference type="KEGG" id="cfer:D4Z93_08210"/>
<dbReference type="InterPro" id="IPR007253">
    <property type="entry name" value="Cell_wall-bd_2"/>
</dbReference>
<dbReference type="AlphaFoldDB" id="A0A386H457"/>
<dbReference type="EMBL" id="CP032416">
    <property type="protein sequence ID" value="AYD40509.1"/>
    <property type="molecule type" value="Genomic_DNA"/>
</dbReference>
<keyword evidence="3" id="KW-1185">Reference proteome</keyword>
<sequence length="577" mass="64336">MTKRSLKVLILIICVLSLTPFQRASASDKYYVTTRIYGQNRYETSFNIAENFDDSMVDNVILANGENFPDALSGSVLSKKFNAPILLVDNSNFDNNKYLQDYIYNHLSKGGNIYLLGGEASVSPAYVSQLKKTGNYNFIRLGGKDRFDTNISIVDEMQVKTGTPVIIVSEENFPDALSISSVAALRGYPILMSNKDNLPDKIGQELSIIKPSKVYIIGGNSVVSDQVRNQVQNILDYTGQDDIVRIYGDDRYETSLNICRYFNLDSNSVVLANGTNFPDALSGSALAAKLNSPIILIDGEDAEKQKGYIDSVKYNRIFILGGNTSVSSTIEDSFKGENLNIGSKFGKDYNSIIVDYKIGDVIGNGSDQNVILTNDEHNVSKLIIQDSKTGSILFKKAYNDYFPPKGKIELSDMNGDKVKDIIVTMEYGGSALMQACDIETFKNQKLTFLGTNMNETTYFPMQEDDLTFSLLNRNSLNIYSNISKKRYTVDLSSDKYINDADKSLKIYPYVGHGPRFLTCDVDSDGVNELGIYQDISGANRDDIIASFITYYKYQESGMWKPVECMVSSNYPIYNIDK</sequence>
<dbReference type="Gene3D" id="3.40.50.12090">
    <property type="match status" value="3"/>
</dbReference>
<dbReference type="InterPro" id="IPR051922">
    <property type="entry name" value="Bact_Sporulation_Assoc"/>
</dbReference>
<feature type="chain" id="PRO_5017433218" evidence="1">
    <location>
        <begin position="27"/>
        <end position="577"/>
    </location>
</feature>
<dbReference type="Pfam" id="PF04122">
    <property type="entry name" value="CW_binding_2"/>
    <property type="match status" value="3"/>
</dbReference>
<evidence type="ECO:0000313" key="3">
    <source>
        <dbReference type="Proteomes" id="UP000266301"/>
    </source>
</evidence>
<gene>
    <name evidence="2" type="ORF">D4Z93_08210</name>
</gene>
<protein>
    <submittedName>
        <fullName evidence="2">Cell wall-binding repeat-containing protein</fullName>
    </submittedName>
</protein>
<dbReference type="PANTHER" id="PTHR30032">
    <property type="entry name" value="N-ACETYLMURAMOYL-L-ALANINE AMIDASE-RELATED"/>
    <property type="match status" value="1"/>
</dbReference>
<evidence type="ECO:0000256" key="1">
    <source>
        <dbReference type="SAM" id="SignalP"/>
    </source>
</evidence>
<keyword evidence="1" id="KW-0732">Signal</keyword>
<organism evidence="2 3">
    <name type="scientific">Clostridium fermenticellae</name>
    <dbReference type="NCBI Taxonomy" id="2068654"/>
    <lineage>
        <taxon>Bacteria</taxon>
        <taxon>Bacillati</taxon>
        <taxon>Bacillota</taxon>
        <taxon>Clostridia</taxon>
        <taxon>Eubacteriales</taxon>
        <taxon>Clostridiaceae</taxon>
        <taxon>Clostridium</taxon>
    </lineage>
</organism>
<evidence type="ECO:0000313" key="2">
    <source>
        <dbReference type="EMBL" id="AYD40509.1"/>
    </source>
</evidence>